<dbReference type="InterPro" id="IPR036390">
    <property type="entry name" value="WH_DNA-bd_sf"/>
</dbReference>
<feature type="region of interest" description="Disordered" evidence="1">
    <location>
        <begin position="103"/>
        <end position="169"/>
    </location>
</feature>
<feature type="compositionally biased region" description="Basic and acidic residues" evidence="1">
    <location>
        <begin position="135"/>
        <end position="146"/>
    </location>
</feature>
<dbReference type="Pfam" id="PF13730">
    <property type="entry name" value="HTH_36"/>
    <property type="match status" value="1"/>
</dbReference>
<dbReference type="KEGG" id="kvl:KVU_1585"/>
<name>F9YA13_KETVW</name>
<protein>
    <recommendedName>
        <fullName evidence="4">Helix-turn-helix domain-containing protein</fullName>
    </recommendedName>
</protein>
<dbReference type="Gene3D" id="1.10.10.10">
    <property type="entry name" value="Winged helix-like DNA-binding domain superfamily/Winged helix DNA-binding domain"/>
    <property type="match status" value="1"/>
</dbReference>
<sequence length="314" mass="33555">MSHKANYWLASLDPNRVKAGAFRVLFHLCDHHNDETDPALACYPSQARLMEKTGLSNGALNSALATMEEDGLIIRRKSTAPGSKERRTYYILGCDFAPRAEQTPFSGVSANSGPQEPVAEQTPDLGASNSSFEPIKLRPTGEEPVRTGKNRSGAGARATRDGTDLDLGDDQGLDVGQGDQITAGFWADLLQALNIDPMKLPARWAGKQARADVAAWLGMGFSPDQVIEVAKASRQQMPQAPNGPKALDARMAAAASAKPAGGRASMDEMAAFWASKITAPGYIAPSAISPALARHMLQREMIAPDQLRARGISF</sequence>
<accession>F9YA13</accession>
<evidence type="ECO:0000313" key="3">
    <source>
        <dbReference type="Proteomes" id="UP000000692"/>
    </source>
</evidence>
<organism evidence="2 3">
    <name type="scientific">Ketogulonicigenium vulgare (strain WSH-001)</name>
    <dbReference type="NCBI Taxonomy" id="759362"/>
    <lineage>
        <taxon>Bacteria</taxon>
        <taxon>Pseudomonadati</taxon>
        <taxon>Pseudomonadota</taxon>
        <taxon>Alphaproteobacteria</taxon>
        <taxon>Rhodobacterales</taxon>
        <taxon>Roseobacteraceae</taxon>
        <taxon>Ketogulonicigenium</taxon>
    </lineage>
</organism>
<dbReference type="InterPro" id="IPR036388">
    <property type="entry name" value="WH-like_DNA-bd_sf"/>
</dbReference>
<dbReference type="EMBL" id="CP002018">
    <property type="protein sequence ID" value="AEM41424.1"/>
    <property type="molecule type" value="Genomic_DNA"/>
</dbReference>
<dbReference type="HOGENOM" id="CLU_865663_0_0_5"/>
<dbReference type="PATRIC" id="fig|759362.5.peg.1636"/>
<feature type="compositionally biased region" description="Polar residues" evidence="1">
    <location>
        <begin position="103"/>
        <end position="114"/>
    </location>
</feature>
<keyword evidence="3" id="KW-1185">Reference proteome</keyword>
<proteinExistence type="predicted"/>
<reference evidence="2 3" key="1">
    <citation type="journal article" date="2011" name="J. Bacteriol.">
        <title>Complete genome sequence of the industrial strain Ketogulonicigenium vulgare WSH-001.</title>
        <authorList>
            <person name="Liu L."/>
            <person name="Li Y."/>
            <person name="Zhang J."/>
            <person name="Zhou Z."/>
            <person name="Liu J."/>
            <person name="Li X."/>
            <person name="Zhou J."/>
            <person name="Du G."/>
            <person name="Wang L."/>
            <person name="Chen J."/>
        </authorList>
    </citation>
    <scope>NUCLEOTIDE SEQUENCE [LARGE SCALE GENOMIC DNA]</scope>
    <source>
        <strain evidence="2 3">WSH-001</strain>
    </source>
</reference>
<evidence type="ECO:0000313" key="2">
    <source>
        <dbReference type="EMBL" id="AEM41424.1"/>
    </source>
</evidence>
<gene>
    <name evidence="2" type="ordered locus">KVU_1585</name>
</gene>
<dbReference type="Proteomes" id="UP000000692">
    <property type="component" value="Chromosome"/>
</dbReference>
<dbReference type="SUPFAM" id="SSF46785">
    <property type="entry name" value="Winged helix' DNA-binding domain"/>
    <property type="match status" value="1"/>
</dbReference>
<dbReference type="RefSeq" id="WP_014537885.1">
    <property type="nucleotide sequence ID" value="NC_017384.1"/>
</dbReference>
<evidence type="ECO:0008006" key="4">
    <source>
        <dbReference type="Google" id="ProtNLM"/>
    </source>
</evidence>
<dbReference type="AlphaFoldDB" id="F9YA13"/>
<evidence type="ECO:0000256" key="1">
    <source>
        <dbReference type="SAM" id="MobiDB-lite"/>
    </source>
</evidence>
<dbReference type="eggNOG" id="COG1846">
    <property type="taxonomic scope" value="Bacteria"/>
</dbReference>
<dbReference type="OrthoDB" id="7864318at2"/>